<dbReference type="InterPro" id="IPR051413">
    <property type="entry name" value="K/Na_HCN_channel"/>
</dbReference>
<dbReference type="SUPFAM" id="SSF81324">
    <property type="entry name" value="Voltage-gated potassium channels"/>
    <property type="match status" value="1"/>
</dbReference>
<feature type="transmembrane region" description="Helical" evidence="2">
    <location>
        <begin position="136"/>
        <end position="155"/>
    </location>
</feature>
<proteinExistence type="predicted"/>
<dbReference type="Gene3D" id="1.10.287.70">
    <property type="match status" value="1"/>
</dbReference>
<dbReference type="Pfam" id="PF07885">
    <property type="entry name" value="Ion_trans_2"/>
    <property type="match status" value="1"/>
</dbReference>
<name>A0CBX7_PARTE</name>
<dbReference type="PANTHER" id="PTHR45689">
    <property type="entry name" value="I[[H]] CHANNEL, ISOFORM E"/>
    <property type="match status" value="1"/>
</dbReference>
<dbReference type="Gene3D" id="2.60.120.10">
    <property type="entry name" value="Jelly Rolls"/>
    <property type="match status" value="1"/>
</dbReference>
<dbReference type="InterPro" id="IPR014710">
    <property type="entry name" value="RmlC-like_jellyroll"/>
</dbReference>
<dbReference type="Pfam" id="PF00027">
    <property type="entry name" value="cNMP_binding"/>
    <property type="match status" value="1"/>
</dbReference>
<dbReference type="InterPro" id="IPR013099">
    <property type="entry name" value="K_chnl_dom"/>
</dbReference>
<accession>A0CBX7</accession>
<evidence type="ECO:0000259" key="3">
    <source>
        <dbReference type="PROSITE" id="PS50042"/>
    </source>
</evidence>
<dbReference type="InParanoid" id="A0CBX7"/>
<dbReference type="HOGENOM" id="CLU_362280_0_0_1"/>
<organism evidence="4 5">
    <name type="scientific">Paramecium tetraurelia</name>
    <dbReference type="NCBI Taxonomy" id="5888"/>
    <lineage>
        <taxon>Eukaryota</taxon>
        <taxon>Sar</taxon>
        <taxon>Alveolata</taxon>
        <taxon>Ciliophora</taxon>
        <taxon>Intramacronucleata</taxon>
        <taxon>Oligohymenophorea</taxon>
        <taxon>Peniculida</taxon>
        <taxon>Parameciidae</taxon>
        <taxon>Paramecium</taxon>
    </lineage>
</organism>
<keyword evidence="2" id="KW-0472">Membrane</keyword>
<reference evidence="4 5" key="1">
    <citation type="journal article" date="2006" name="Nature">
        <title>Global trends of whole-genome duplications revealed by the ciliate Paramecium tetraurelia.</title>
        <authorList>
            <consortium name="Genoscope"/>
            <person name="Aury J.-M."/>
            <person name="Jaillon O."/>
            <person name="Duret L."/>
            <person name="Noel B."/>
            <person name="Jubin C."/>
            <person name="Porcel B.M."/>
            <person name="Segurens B."/>
            <person name="Daubin V."/>
            <person name="Anthouard V."/>
            <person name="Aiach N."/>
            <person name="Arnaiz O."/>
            <person name="Billaut A."/>
            <person name="Beisson J."/>
            <person name="Blanc I."/>
            <person name="Bouhouche K."/>
            <person name="Camara F."/>
            <person name="Duharcourt S."/>
            <person name="Guigo R."/>
            <person name="Gogendeau D."/>
            <person name="Katinka M."/>
            <person name="Keller A.-M."/>
            <person name="Kissmehl R."/>
            <person name="Klotz C."/>
            <person name="Koll F."/>
            <person name="Le Moue A."/>
            <person name="Lepere C."/>
            <person name="Malinsky S."/>
            <person name="Nowacki M."/>
            <person name="Nowak J.K."/>
            <person name="Plattner H."/>
            <person name="Poulain J."/>
            <person name="Ruiz F."/>
            <person name="Serrano V."/>
            <person name="Zagulski M."/>
            <person name="Dessen P."/>
            <person name="Betermier M."/>
            <person name="Weissenbach J."/>
            <person name="Scarpelli C."/>
            <person name="Schachter V."/>
            <person name="Sperling L."/>
            <person name="Meyer E."/>
            <person name="Cohen J."/>
            <person name="Wincker P."/>
        </authorList>
    </citation>
    <scope>NUCLEOTIDE SEQUENCE [LARGE SCALE GENOMIC DNA]</scope>
    <source>
        <strain evidence="4 5">Stock d4-2</strain>
    </source>
</reference>
<dbReference type="GeneID" id="5021476"/>
<evidence type="ECO:0000256" key="1">
    <source>
        <dbReference type="SAM" id="MobiDB-lite"/>
    </source>
</evidence>
<protein>
    <recommendedName>
        <fullName evidence="3">Cyclic nucleotide-binding domain-containing protein</fullName>
    </recommendedName>
</protein>
<dbReference type="EMBL" id="CT868058">
    <property type="protein sequence ID" value="CAK68294.1"/>
    <property type="molecule type" value="Genomic_DNA"/>
</dbReference>
<feature type="compositionally biased region" description="Acidic residues" evidence="1">
    <location>
        <begin position="650"/>
        <end position="672"/>
    </location>
</feature>
<dbReference type="PANTHER" id="PTHR45689:SF5">
    <property type="entry name" value="I[[H]] CHANNEL, ISOFORM E"/>
    <property type="match status" value="1"/>
</dbReference>
<keyword evidence="2" id="KW-1133">Transmembrane helix</keyword>
<dbReference type="InterPro" id="IPR000595">
    <property type="entry name" value="cNMP-bd_dom"/>
</dbReference>
<dbReference type="GO" id="GO:0042391">
    <property type="term" value="P:regulation of membrane potential"/>
    <property type="evidence" value="ECO:0000318"/>
    <property type="project" value="GO_Central"/>
</dbReference>
<dbReference type="KEGG" id="ptm:GSPATT00037077001"/>
<feature type="transmembrane region" description="Helical" evidence="2">
    <location>
        <begin position="313"/>
        <end position="332"/>
    </location>
</feature>
<evidence type="ECO:0000256" key="2">
    <source>
        <dbReference type="SAM" id="Phobius"/>
    </source>
</evidence>
<dbReference type="Proteomes" id="UP000000600">
    <property type="component" value="Unassembled WGS sequence"/>
</dbReference>
<feature type="transmembrane region" description="Helical" evidence="2">
    <location>
        <begin position="344"/>
        <end position="368"/>
    </location>
</feature>
<dbReference type="AlphaFoldDB" id="A0CBX7"/>
<keyword evidence="5" id="KW-1185">Reference proteome</keyword>
<dbReference type="RefSeq" id="XP_001435691.1">
    <property type="nucleotide sequence ID" value="XM_001435654.1"/>
</dbReference>
<dbReference type="InterPro" id="IPR018490">
    <property type="entry name" value="cNMP-bd_dom_sf"/>
</dbReference>
<dbReference type="GO" id="GO:0005886">
    <property type="term" value="C:plasma membrane"/>
    <property type="evidence" value="ECO:0000318"/>
    <property type="project" value="GO_Central"/>
</dbReference>
<dbReference type="eggNOG" id="KOG0498">
    <property type="taxonomic scope" value="Eukaryota"/>
</dbReference>
<sequence length="778" mass="91828">MNQLDLNDLQASHVQVHSPNGEQRVLFQEALGQIKFRQINIQARLKELLIQAIQKLRKYTKIKNLSLLSKQQLQAFNDVSSSYIQQSKREKDSSQFEKQYYQYKQQNVSLQVLVSSLMTMVKHRSFTSIKASHPMLIFWSFLKFLLVLHLCFIFPLSDSFVYQLDEFIDIQMPIFFVEIVILTIDIIMRLNVQIYNKGILITQTRKIIIQYFRKEFLIDFGGLLGLVVFLLSTVTPLKYLFILKLKELSTFMEVFKYEIDPKGKFKNHLKLLKLLITVVLLAHCFACVWIGIGQHSMDKNWIVQRGLEDSHWVEIYLTGLYFAITTMTTVGYGDITPINPYEVLVSICLTLFSSCIFAYVFNTITSILKDLDADKSKVKHDLEILSHYMKKRNIDSDLQKRVENYLRLVYKHQPSTQEKKIFGKLSPQLKQELNEQDKGLLLLKQPVLVNNFSLKLLKELIESVQEINLTPQERLPNDQGLYILLKGNINIIFGENRTIVGNLKPGDGVGLKSLFNEQQNRKLGFVSEGFSTVYCISQGDFFKKLKDTDLDQFYQIRDRIMVQNYDNLFLKCLLCRKQGHEICEDIYFNLNKELILAKHQYSVEQERQGKFKRRRKQKSRAFHELEFRRRNANLCYQRTIKTMKMQEREMESDDEDEKSANEESDQESYDDLEQSRHYLDENKDSISVFFDKQATPKQNSKPEFKSVRTKIKGASIVRILQNYTNQKVWHDDFCIINDFEKMKFFRMYYPTYNYDSVIKFYNQWRKKTNKNTYKTQGN</sequence>
<dbReference type="Gene3D" id="1.10.287.630">
    <property type="entry name" value="Helix hairpin bin"/>
    <property type="match status" value="1"/>
</dbReference>
<dbReference type="GO" id="GO:0005249">
    <property type="term" value="F:voltage-gated potassium channel activity"/>
    <property type="evidence" value="ECO:0000318"/>
    <property type="project" value="GO_Central"/>
</dbReference>
<dbReference type="OrthoDB" id="447251at2759"/>
<dbReference type="PROSITE" id="PS50042">
    <property type="entry name" value="CNMP_BINDING_3"/>
    <property type="match status" value="1"/>
</dbReference>
<dbReference type="SUPFAM" id="SSF51206">
    <property type="entry name" value="cAMP-binding domain-like"/>
    <property type="match status" value="1"/>
</dbReference>
<dbReference type="GO" id="GO:0071805">
    <property type="term" value="P:potassium ion transmembrane transport"/>
    <property type="evidence" value="ECO:0000318"/>
    <property type="project" value="GO_Central"/>
</dbReference>
<feature type="region of interest" description="Disordered" evidence="1">
    <location>
        <begin position="646"/>
        <end position="672"/>
    </location>
</feature>
<feature type="domain" description="Cyclic nucleotide-binding" evidence="3">
    <location>
        <begin position="481"/>
        <end position="541"/>
    </location>
</feature>
<evidence type="ECO:0000313" key="5">
    <source>
        <dbReference type="Proteomes" id="UP000000600"/>
    </source>
</evidence>
<gene>
    <name evidence="4" type="ORF">GSPATT00037077001</name>
</gene>
<keyword evidence="2" id="KW-0812">Transmembrane</keyword>
<evidence type="ECO:0000313" key="4">
    <source>
        <dbReference type="EMBL" id="CAK68294.1"/>
    </source>
</evidence>
<dbReference type="OMA" id="DFCIIND"/>
<feature type="transmembrane region" description="Helical" evidence="2">
    <location>
        <begin position="271"/>
        <end position="292"/>
    </location>
</feature>
<feature type="transmembrane region" description="Helical" evidence="2">
    <location>
        <begin position="216"/>
        <end position="242"/>
    </location>
</feature>